<accession>A0ABQ8T8P3</accession>
<dbReference type="Proteomes" id="UP001148838">
    <property type="component" value="Unassembled WGS sequence"/>
</dbReference>
<name>A0ABQ8T8P3_PERAM</name>
<organism evidence="1 2">
    <name type="scientific">Periplaneta americana</name>
    <name type="common">American cockroach</name>
    <name type="synonym">Blatta americana</name>
    <dbReference type="NCBI Taxonomy" id="6978"/>
    <lineage>
        <taxon>Eukaryota</taxon>
        <taxon>Metazoa</taxon>
        <taxon>Ecdysozoa</taxon>
        <taxon>Arthropoda</taxon>
        <taxon>Hexapoda</taxon>
        <taxon>Insecta</taxon>
        <taxon>Pterygota</taxon>
        <taxon>Neoptera</taxon>
        <taxon>Polyneoptera</taxon>
        <taxon>Dictyoptera</taxon>
        <taxon>Blattodea</taxon>
        <taxon>Blattoidea</taxon>
        <taxon>Blattidae</taxon>
        <taxon>Blattinae</taxon>
        <taxon>Periplaneta</taxon>
    </lineage>
</organism>
<evidence type="ECO:0000313" key="1">
    <source>
        <dbReference type="EMBL" id="KAJ4442628.1"/>
    </source>
</evidence>
<gene>
    <name evidence="1" type="ORF">ANN_04217</name>
</gene>
<reference evidence="1 2" key="1">
    <citation type="journal article" date="2022" name="Allergy">
        <title>Genome assembly and annotation of Periplaneta americana reveal a comprehensive cockroach allergen profile.</title>
        <authorList>
            <person name="Wang L."/>
            <person name="Xiong Q."/>
            <person name="Saelim N."/>
            <person name="Wang L."/>
            <person name="Nong W."/>
            <person name="Wan A.T."/>
            <person name="Shi M."/>
            <person name="Liu X."/>
            <person name="Cao Q."/>
            <person name="Hui J.H.L."/>
            <person name="Sookrung N."/>
            <person name="Leung T.F."/>
            <person name="Tungtrongchitr A."/>
            <person name="Tsui S.K.W."/>
        </authorList>
    </citation>
    <scope>NUCLEOTIDE SEQUENCE [LARGE SCALE GENOMIC DNA]</scope>
    <source>
        <strain evidence="1">PWHHKU_190912</strain>
    </source>
</reference>
<protein>
    <submittedName>
        <fullName evidence="1">Uncharacterized protein</fullName>
    </submittedName>
</protein>
<keyword evidence="2" id="KW-1185">Reference proteome</keyword>
<sequence>MRPKKSSHGYLGAAIKHCKTLKDRLLRCTKVHLIFMCRNSALSYVEESVERRKILSGTGIRTRFLALRADALSTKSHRISTPMPD</sequence>
<dbReference type="EMBL" id="JAJSOF020000013">
    <property type="protein sequence ID" value="KAJ4442628.1"/>
    <property type="molecule type" value="Genomic_DNA"/>
</dbReference>
<comment type="caution">
    <text evidence="1">The sequence shown here is derived from an EMBL/GenBank/DDBJ whole genome shotgun (WGS) entry which is preliminary data.</text>
</comment>
<evidence type="ECO:0000313" key="2">
    <source>
        <dbReference type="Proteomes" id="UP001148838"/>
    </source>
</evidence>
<proteinExistence type="predicted"/>